<protein>
    <submittedName>
        <fullName evidence="2">Uncharacterized protein</fullName>
    </submittedName>
</protein>
<dbReference type="Gramene" id="CDP10576">
    <property type="protein sequence ID" value="CDP10576"/>
    <property type="gene ID" value="GSCOC_T00031339001"/>
</dbReference>
<dbReference type="EMBL" id="HG739129">
    <property type="protein sequence ID" value="CDP10576.1"/>
    <property type="molecule type" value="Genomic_DNA"/>
</dbReference>
<dbReference type="InParanoid" id="A0A068UQ65"/>
<gene>
    <name evidence="2" type="ORF">GSCOC_T00031339001</name>
</gene>
<evidence type="ECO:0000313" key="2">
    <source>
        <dbReference type="EMBL" id="CDP10576.1"/>
    </source>
</evidence>
<dbReference type="Proteomes" id="UP000295252">
    <property type="component" value="Chromosome VIII"/>
</dbReference>
<dbReference type="AlphaFoldDB" id="A0A068UQ65"/>
<evidence type="ECO:0000256" key="1">
    <source>
        <dbReference type="SAM" id="MobiDB-lite"/>
    </source>
</evidence>
<reference evidence="3" key="1">
    <citation type="journal article" date="2014" name="Science">
        <title>The coffee genome provides insight into the convergent evolution of caffeine biosynthesis.</title>
        <authorList>
            <person name="Denoeud F."/>
            <person name="Carretero-Paulet L."/>
            <person name="Dereeper A."/>
            <person name="Droc G."/>
            <person name="Guyot R."/>
            <person name="Pietrella M."/>
            <person name="Zheng C."/>
            <person name="Alberti A."/>
            <person name="Anthony F."/>
            <person name="Aprea G."/>
            <person name="Aury J.M."/>
            <person name="Bento P."/>
            <person name="Bernard M."/>
            <person name="Bocs S."/>
            <person name="Campa C."/>
            <person name="Cenci A."/>
            <person name="Combes M.C."/>
            <person name="Crouzillat D."/>
            <person name="Da Silva C."/>
            <person name="Daddiego L."/>
            <person name="De Bellis F."/>
            <person name="Dussert S."/>
            <person name="Garsmeur O."/>
            <person name="Gayraud T."/>
            <person name="Guignon V."/>
            <person name="Jahn K."/>
            <person name="Jamilloux V."/>
            <person name="Joet T."/>
            <person name="Labadie K."/>
            <person name="Lan T."/>
            <person name="Leclercq J."/>
            <person name="Lepelley M."/>
            <person name="Leroy T."/>
            <person name="Li L.T."/>
            <person name="Librado P."/>
            <person name="Lopez L."/>
            <person name="Munoz A."/>
            <person name="Noel B."/>
            <person name="Pallavicini A."/>
            <person name="Perrotta G."/>
            <person name="Poncet V."/>
            <person name="Pot D."/>
            <person name="Priyono X."/>
            <person name="Rigoreau M."/>
            <person name="Rouard M."/>
            <person name="Rozas J."/>
            <person name="Tranchant-Dubreuil C."/>
            <person name="VanBuren R."/>
            <person name="Zhang Q."/>
            <person name="Andrade A.C."/>
            <person name="Argout X."/>
            <person name="Bertrand B."/>
            <person name="de Kochko A."/>
            <person name="Graziosi G."/>
            <person name="Henry R.J."/>
            <person name="Jayarama X."/>
            <person name="Ming R."/>
            <person name="Nagai C."/>
            <person name="Rounsley S."/>
            <person name="Sankoff D."/>
            <person name="Giuliano G."/>
            <person name="Albert V.A."/>
            <person name="Wincker P."/>
            <person name="Lashermes P."/>
        </authorList>
    </citation>
    <scope>NUCLEOTIDE SEQUENCE [LARGE SCALE GENOMIC DNA]</scope>
    <source>
        <strain evidence="3">cv. DH200-94</strain>
    </source>
</reference>
<keyword evidence="3" id="KW-1185">Reference proteome</keyword>
<name>A0A068UQ65_COFCA</name>
<proteinExistence type="predicted"/>
<sequence length="80" mass="8634">MTSIYSQSTTCSTTAFSSSSASSMKITYFVHARPFVTPVRGTIKRRIFSSLFQKLQLAAAELQETLCPCNTETSGSSASP</sequence>
<accession>A0A068UQ65</accession>
<organism evidence="2 3">
    <name type="scientific">Coffea canephora</name>
    <name type="common">Robusta coffee</name>
    <dbReference type="NCBI Taxonomy" id="49390"/>
    <lineage>
        <taxon>Eukaryota</taxon>
        <taxon>Viridiplantae</taxon>
        <taxon>Streptophyta</taxon>
        <taxon>Embryophyta</taxon>
        <taxon>Tracheophyta</taxon>
        <taxon>Spermatophyta</taxon>
        <taxon>Magnoliopsida</taxon>
        <taxon>eudicotyledons</taxon>
        <taxon>Gunneridae</taxon>
        <taxon>Pentapetalae</taxon>
        <taxon>asterids</taxon>
        <taxon>lamiids</taxon>
        <taxon>Gentianales</taxon>
        <taxon>Rubiaceae</taxon>
        <taxon>Ixoroideae</taxon>
        <taxon>Gardenieae complex</taxon>
        <taxon>Bertiereae - Coffeeae clade</taxon>
        <taxon>Coffeeae</taxon>
        <taxon>Coffea</taxon>
    </lineage>
</organism>
<feature type="region of interest" description="Disordered" evidence="1">
    <location>
        <begin position="1"/>
        <end position="21"/>
    </location>
</feature>
<evidence type="ECO:0000313" key="3">
    <source>
        <dbReference type="Proteomes" id="UP000295252"/>
    </source>
</evidence>